<reference evidence="7" key="1">
    <citation type="submission" date="2025-08" db="UniProtKB">
        <authorList>
            <consortium name="Ensembl"/>
        </authorList>
    </citation>
    <scope>IDENTIFICATION</scope>
</reference>
<dbReference type="Ensembl" id="ENSSFAT00005048945.1">
    <property type="protein sequence ID" value="ENSSFAP00005047347.1"/>
    <property type="gene ID" value="ENSSFAG00005023016.1"/>
</dbReference>
<dbReference type="PANTHER" id="PTHR47961">
    <property type="entry name" value="DNA POLYMERASE THETA, PUTATIVE (AFU_ORTHOLOGUE AFUA_1G05260)-RELATED"/>
    <property type="match status" value="1"/>
</dbReference>
<dbReference type="InterPro" id="IPR050474">
    <property type="entry name" value="Hel308_SKI2-like"/>
</dbReference>
<comment type="catalytic activity">
    <reaction evidence="5">
        <text>ATP + H2O = ADP + phosphate + H(+)</text>
        <dbReference type="Rhea" id="RHEA:13065"/>
        <dbReference type="ChEBI" id="CHEBI:15377"/>
        <dbReference type="ChEBI" id="CHEBI:15378"/>
        <dbReference type="ChEBI" id="CHEBI:30616"/>
        <dbReference type="ChEBI" id="CHEBI:43474"/>
        <dbReference type="ChEBI" id="CHEBI:456216"/>
        <dbReference type="EC" id="5.6.2.4"/>
    </reaction>
</comment>
<gene>
    <name evidence="7" type="primary">helq</name>
</gene>
<keyword evidence="4" id="KW-0067">ATP-binding</keyword>
<dbReference type="FunFam" id="3.40.50.300:FF:001293">
    <property type="entry name" value="helicase POLQ-like isoform X5"/>
    <property type="match status" value="1"/>
</dbReference>
<dbReference type="CDD" id="cd18795">
    <property type="entry name" value="SF2_C_Ski2"/>
    <property type="match status" value="1"/>
</dbReference>
<dbReference type="Pfam" id="PF00271">
    <property type="entry name" value="Helicase_C"/>
    <property type="match status" value="1"/>
</dbReference>
<dbReference type="SMART" id="SM00490">
    <property type="entry name" value="HELICc"/>
    <property type="match status" value="1"/>
</dbReference>
<dbReference type="Pfam" id="PF21099">
    <property type="entry name" value="POLQ_helical"/>
    <property type="match status" value="1"/>
</dbReference>
<dbReference type="Pfam" id="PF20470">
    <property type="entry name" value="HTH_61"/>
    <property type="match status" value="1"/>
</dbReference>
<accession>A0A672J2D7</accession>
<evidence type="ECO:0000313" key="7">
    <source>
        <dbReference type="Ensembl" id="ENSSFAP00005047347.1"/>
    </source>
</evidence>
<evidence type="ECO:0000256" key="2">
    <source>
        <dbReference type="ARBA" id="ARBA00022801"/>
    </source>
</evidence>
<name>A0A672J2D7_SALFA</name>
<dbReference type="InterPro" id="IPR001650">
    <property type="entry name" value="Helicase_C-like"/>
</dbReference>
<dbReference type="GO" id="GO:0005524">
    <property type="term" value="F:ATP binding"/>
    <property type="evidence" value="ECO:0007669"/>
    <property type="project" value="UniProtKB-KW"/>
</dbReference>
<keyword evidence="1" id="KW-0547">Nucleotide-binding</keyword>
<evidence type="ECO:0000256" key="1">
    <source>
        <dbReference type="ARBA" id="ARBA00022741"/>
    </source>
</evidence>
<keyword evidence="3" id="KW-0347">Helicase</keyword>
<dbReference type="InterPro" id="IPR046931">
    <property type="entry name" value="HTH_61"/>
</dbReference>
<evidence type="ECO:0000313" key="8">
    <source>
        <dbReference type="Proteomes" id="UP000472267"/>
    </source>
</evidence>
<keyword evidence="2" id="KW-0378">Hydrolase</keyword>
<dbReference type="Gene3D" id="1.10.3380.20">
    <property type="match status" value="1"/>
</dbReference>
<dbReference type="SUPFAM" id="SSF158702">
    <property type="entry name" value="Sec63 N-terminal domain-like"/>
    <property type="match status" value="1"/>
</dbReference>
<protein>
    <submittedName>
        <fullName evidence="7">Helicase, POLQ like</fullName>
    </submittedName>
</protein>
<organism evidence="7 8">
    <name type="scientific">Salarias fasciatus</name>
    <name type="common">Jewelled blenny</name>
    <name type="synonym">Blennius fasciatus</name>
    <dbReference type="NCBI Taxonomy" id="181472"/>
    <lineage>
        <taxon>Eukaryota</taxon>
        <taxon>Metazoa</taxon>
        <taxon>Chordata</taxon>
        <taxon>Craniata</taxon>
        <taxon>Vertebrata</taxon>
        <taxon>Euteleostomi</taxon>
        <taxon>Actinopterygii</taxon>
        <taxon>Neopterygii</taxon>
        <taxon>Teleostei</taxon>
        <taxon>Neoteleostei</taxon>
        <taxon>Acanthomorphata</taxon>
        <taxon>Ovalentaria</taxon>
        <taxon>Blenniimorphae</taxon>
        <taxon>Blenniiformes</taxon>
        <taxon>Blennioidei</taxon>
        <taxon>Blenniidae</taxon>
        <taxon>Salariinae</taxon>
        <taxon>Salarias</taxon>
    </lineage>
</organism>
<reference evidence="7" key="2">
    <citation type="submission" date="2025-09" db="UniProtKB">
        <authorList>
            <consortium name="Ensembl"/>
        </authorList>
    </citation>
    <scope>IDENTIFICATION</scope>
</reference>
<dbReference type="PROSITE" id="PS51194">
    <property type="entry name" value="HELICASE_CTER"/>
    <property type="match status" value="1"/>
</dbReference>
<dbReference type="FunFam" id="1.10.3380.20:FF:000002">
    <property type="entry name" value="helicase POLQ-like isoform X1"/>
    <property type="match status" value="1"/>
</dbReference>
<evidence type="ECO:0000259" key="6">
    <source>
        <dbReference type="PROSITE" id="PS51194"/>
    </source>
</evidence>
<dbReference type="GO" id="GO:0043138">
    <property type="term" value="F:3'-5' DNA helicase activity"/>
    <property type="evidence" value="ECO:0007669"/>
    <property type="project" value="UniProtKB-EC"/>
</dbReference>
<evidence type="ECO:0000256" key="5">
    <source>
        <dbReference type="ARBA" id="ARBA00048988"/>
    </source>
</evidence>
<dbReference type="Proteomes" id="UP000472267">
    <property type="component" value="Unassembled WGS sequence"/>
</dbReference>
<dbReference type="PANTHER" id="PTHR47961:SF12">
    <property type="entry name" value="HELICASE POLQ-LIKE"/>
    <property type="match status" value="1"/>
</dbReference>
<dbReference type="FunFam" id="1.10.150.20:FF:000058">
    <property type="entry name" value="Helicase, POLQ like"/>
    <property type="match status" value="1"/>
</dbReference>
<proteinExistence type="predicted"/>
<sequence length="745" mass="82211">MLGNGAAPRSVSRAAALREAAVSEEMGVAARAVEAAAADETADLGPFFGLPSRVQDLLRRLRGIDTLYDWQHACLNLDCVRRRRNLIFSLPTSGGKTLVAEILLLREILRRRRDGLFILPYVSLVQEKLHMLGDGSRGALIETTLAKVQYVSKSTQIIGMSATLGNIGDLQVFLRAEHFSSDFRPVELKEFVKLGDSVYQVDPTEESGLSFSRQLSFKYSSSMQKADPDHVVALVTEVVPSHSCLVFCPTKKNCENVAQMICSYLKEEFLQHRREEKAELLRQLRAGGQGWVCPVLRRTVPFGLAYHHSGLTSEERRLVEEAYSAGVLCLLACTSTLAAGVNLPARRVILRSPYVASEFLKRTQYKQMVGRAGRAGIDSVGESILILQDRDRDKVKTLLCAPVENCYSQLMHGDGKGLLSLILSLIGLKVSLLRVQRGMVSLHHSATSLLHVTPLPHSSTSLLYLTPPLPHSSSTSLLYLTPPRHSPLCSVDVSHSAVLYGDLSRGLDGLLLSSYLHLLYLVTPYELLAQCRPDWMVYLRQVTSLSPAEQKMFAAVGIPESFVARKAAGQTVKKSVPVQPVLRMYLALVLLALLKDPDLVAVSDRFQLSRGFVQTLLSSAAAFCSCVLRFAQELEEFWPFRTLLSELTRRLSYCVKAELIPLMEVAGVLESRARQLYSAGYTSLTHLANADPAHLCRSLTHLYRKQAEQMVASAKMLLSEKAAALQEEVDNLLSPPSDLPPPPPL</sequence>
<dbReference type="AlphaFoldDB" id="A0A672J2D7"/>
<evidence type="ECO:0000256" key="3">
    <source>
        <dbReference type="ARBA" id="ARBA00022806"/>
    </source>
</evidence>
<evidence type="ECO:0000256" key="4">
    <source>
        <dbReference type="ARBA" id="ARBA00022840"/>
    </source>
</evidence>
<feature type="domain" description="Helicase C-terminal" evidence="6">
    <location>
        <begin position="230"/>
        <end position="422"/>
    </location>
</feature>
<keyword evidence="8" id="KW-1185">Reference proteome</keyword>
<dbReference type="Gene3D" id="3.40.50.300">
    <property type="entry name" value="P-loop containing nucleotide triphosphate hydrolases"/>
    <property type="match status" value="3"/>
</dbReference>
<dbReference type="GO" id="GO:0016787">
    <property type="term" value="F:hydrolase activity"/>
    <property type="evidence" value="ECO:0007669"/>
    <property type="project" value="UniProtKB-KW"/>
</dbReference>
<dbReference type="InterPro" id="IPR048960">
    <property type="entry name" value="POLQ-like_helical"/>
</dbReference>
<dbReference type="InterPro" id="IPR027417">
    <property type="entry name" value="P-loop_NTPase"/>
</dbReference>
<dbReference type="SUPFAM" id="SSF52540">
    <property type="entry name" value="P-loop containing nucleoside triphosphate hydrolases"/>
    <property type="match status" value="2"/>
</dbReference>